<evidence type="ECO:0000256" key="1">
    <source>
        <dbReference type="SAM" id="MobiDB-lite"/>
    </source>
</evidence>
<evidence type="ECO:0000313" key="2">
    <source>
        <dbReference type="EMBL" id="NMD98303.1"/>
    </source>
</evidence>
<dbReference type="Proteomes" id="UP000543804">
    <property type="component" value="Unassembled WGS sequence"/>
</dbReference>
<reference evidence="2 3" key="1">
    <citation type="submission" date="2020-04" db="EMBL/GenBank/DDBJ databases">
        <authorList>
            <person name="Hitch T.C.A."/>
            <person name="Wylensek D."/>
            <person name="Clavel T."/>
        </authorList>
    </citation>
    <scope>NUCLEOTIDE SEQUENCE [LARGE SCALE GENOMIC DNA]</scope>
    <source>
        <strain evidence="2 3">PG-130-P53-12</strain>
    </source>
</reference>
<comment type="caution">
    <text evidence="2">The sequence shown here is derived from an EMBL/GenBank/DDBJ whole genome shotgun (WGS) entry which is preliminary data.</text>
</comment>
<dbReference type="RefSeq" id="WP_170077061.1">
    <property type="nucleotide sequence ID" value="NZ_JABAFA010000003.1"/>
</dbReference>
<sequence>MPMEAGAVGVRPALRPQAQNNVDDVARKDSDGAADGFRPQTNVAIKNAIDDMAGVLSKIAANENKAVAEMPQDLQRVLQNVLKNAFSFDRTLSEGLGSTMESQRFSMEQLASVARTLTQMATLAGKGYDVQFSDGLQTLLTNLKGAITSTEHGQDLEPVLILKESFELLNGKEAADLPQALQQMIAQLQEVRTPATPNSNLLKGLHQLIRYFMPQGKLPQPSETTGQQMNPGSTGKQTSPNTCAPTGSVISQKFTADLGQEEAMTQAKSATKGFTANAAQETTPPQATVSNATLQTKTIPQIEQGSIIGKGQTSSVQQTETKSVVDANRPLQKNDFLLTEKQNMKHTTSTEENLASTPQKESAQSARFPSQDPLLNGLKMSQHFAERQQTTKNVSSNNLPKNNPEQIIEKNTRETDDRQITAREAREFLMKQPFENSPQLISSLKTAASRLLRQGNLSLTEAQSLQRFVKEQGQVFSPKEARQIETLLRLCQQNIPATVQQAAIQQNLPGLPRLWAFMQLCDLAVAKRLNARQLKKAGHEIADFATSMRSSMEGDHAIQPGQRSMNFMMPLYLGENEQSYPAYIHVYDETQEDKETGVLKKETWLRLCVLTDHLGAVELTCRVYDREHLDIRLFFAGNDTAQQFRSFVPELRRKLRNSKLHLEDIAIDAAND</sequence>
<protein>
    <submittedName>
        <fullName evidence="2">Uncharacterized protein</fullName>
    </submittedName>
</protein>
<feature type="compositionally biased region" description="Polar residues" evidence="1">
    <location>
        <begin position="221"/>
        <end position="247"/>
    </location>
</feature>
<feature type="compositionally biased region" description="Basic and acidic residues" evidence="1">
    <location>
        <begin position="407"/>
        <end position="418"/>
    </location>
</feature>
<feature type="region of interest" description="Disordered" evidence="1">
    <location>
        <begin position="345"/>
        <end position="418"/>
    </location>
</feature>
<feature type="compositionally biased region" description="Polar residues" evidence="1">
    <location>
        <begin position="387"/>
        <end position="405"/>
    </location>
</feature>
<keyword evidence="3" id="KW-1185">Reference proteome</keyword>
<feature type="region of interest" description="Disordered" evidence="1">
    <location>
        <begin position="216"/>
        <end position="247"/>
    </location>
</feature>
<name>A0A848B320_9FIRM</name>
<accession>A0A848B320</accession>
<feature type="region of interest" description="Disordered" evidence="1">
    <location>
        <begin position="1"/>
        <end position="22"/>
    </location>
</feature>
<evidence type="ECO:0000313" key="3">
    <source>
        <dbReference type="Proteomes" id="UP000543804"/>
    </source>
</evidence>
<organism evidence="2 3">
    <name type="scientific">Selenomonas bovis</name>
    <dbReference type="NCBI Taxonomy" id="416586"/>
    <lineage>
        <taxon>Bacteria</taxon>
        <taxon>Bacillati</taxon>
        <taxon>Bacillota</taxon>
        <taxon>Negativicutes</taxon>
        <taxon>Selenomonadales</taxon>
        <taxon>Selenomonadaceae</taxon>
        <taxon>Selenomonas</taxon>
    </lineage>
</organism>
<proteinExistence type="predicted"/>
<dbReference type="AlphaFoldDB" id="A0A848B320"/>
<feature type="compositionally biased region" description="Polar residues" evidence="1">
    <location>
        <begin position="345"/>
        <end position="368"/>
    </location>
</feature>
<gene>
    <name evidence="2" type="ORF">HF878_02220</name>
</gene>
<dbReference type="EMBL" id="JABAFA010000003">
    <property type="protein sequence ID" value="NMD98303.1"/>
    <property type="molecule type" value="Genomic_DNA"/>
</dbReference>